<evidence type="ECO:0000313" key="2">
    <source>
        <dbReference type="EMBL" id="MBL7258801.1"/>
    </source>
</evidence>
<sequence>MDRARLAAYLRTRREAVQPEDVGLPRGRRRRAPGHPVAGPYCGSLAFEHPVVGRLQLDCQRLLDPDQSQEFVVYTAALGTESAEKLHRLAADGALLR</sequence>
<evidence type="ECO:0000313" key="3">
    <source>
        <dbReference type="Proteomes" id="UP000598996"/>
    </source>
</evidence>
<organism evidence="2 3">
    <name type="scientific">Paractinoplanes lichenicola</name>
    <dbReference type="NCBI Taxonomy" id="2802976"/>
    <lineage>
        <taxon>Bacteria</taxon>
        <taxon>Bacillati</taxon>
        <taxon>Actinomycetota</taxon>
        <taxon>Actinomycetes</taxon>
        <taxon>Micromonosporales</taxon>
        <taxon>Micromonosporaceae</taxon>
        <taxon>Paractinoplanes</taxon>
    </lineage>
</organism>
<dbReference type="PANTHER" id="PTHR35010">
    <property type="entry name" value="BLL4672 PROTEIN-RELATED"/>
    <property type="match status" value="1"/>
</dbReference>
<feature type="domain" description="MmyB-like transcription regulator ligand binding" evidence="1">
    <location>
        <begin position="29"/>
        <end position="89"/>
    </location>
</feature>
<name>A0ABS1VWD5_9ACTN</name>
<accession>A0ABS1VWD5</accession>
<dbReference type="EMBL" id="JAENHO010000009">
    <property type="protein sequence ID" value="MBL7258801.1"/>
    <property type="molecule type" value="Genomic_DNA"/>
</dbReference>
<reference evidence="2 3" key="1">
    <citation type="submission" date="2021-01" db="EMBL/GenBank/DDBJ databases">
        <title>Actinoplanes sp. nov. LDG1-01 isolated from lichen.</title>
        <authorList>
            <person name="Saeng-In P."/>
            <person name="Phongsopitanun W."/>
            <person name="Kanchanasin P."/>
            <person name="Yuki M."/>
            <person name="Kudo T."/>
            <person name="Ohkuma M."/>
            <person name="Tanasupawat S."/>
        </authorList>
    </citation>
    <scope>NUCLEOTIDE SEQUENCE [LARGE SCALE GENOMIC DNA]</scope>
    <source>
        <strain evidence="2 3">LDG1-01</strain>
    </source>
</reference>
<gene>
    <name evidence="2" type="ORF">JKJ07_31265</name>
</gene>
<dbReference type="Pfam" id="PF17765">
    <property type="entry name" value="MLTR_LBD"/>
    <property type="match status" value="1"/>
</dbReference>
<protein>
    <recommendedName>
        <fullName evidence="1">MmyB-like transcription regulator ligand binding domain-containing protein</fullName>
    </recommendedName>
</protein>
<dbReference type="InterPro" id="IPR041413">
    <property type="entry name" value="MLTR_LBD"/>
</dbReference>
<keyword evidence="3" id="KW-1185">Reference proteome</keyword>
<dbReference type="RefSeq" id="WP_202995455.1">
    <property type="nucleotide sequence ID" value="NZ_JAENHO010000009.1"/>
</dbReference>
<dbReference type="PANTHER" id="PTHR35010:SF2">
    <property type="entry name" value="BLL4672 PROTEIN"/>
    <property type="match status" value="1"/>
</dbReference>
<dbReference type="Gene3D" id="3.30.450.180">
    <property type="match status" value="1"/>
</dbReference>
<evidence type="ECO:0000259" key="1">
    <source>
        <dbReference type="Pfam" id="PF17765"/>
    </source>
</evidence>
<proteinExistence type="predicted"/>
<dbReference type="Proteomes" id="UP000598996">
    <property type="component" value="Unassembled WGS sequence"/>
</dbReference>
<comment type="caution">
    <text evidence="2">The sequence shown here is derived from an EMBL/GenBank/DDBJ whole genome shotgun (WGS) entry which is preliminary data.</text>
</comment>